<keyword evidence="5" id="KW-0822">Tryptophan biosynthesis</keyword>
<keyword evidence="6" id="KW-0057">Aromatic amino acid biosynthesis</keyword>
<dbReference type="InterPro" id="IPR011060">
    <property type="entry name" value="RibuloseP-bd_barrel"/>
</dbReference>
<evidence type="ECO:0000313" key="10">
    <source>
        <dbReference type="Proteomes" id="UP000825935"/>
    </source>
</evidence>
<gene>
    <name evidence="9" type="ORF">KP509_09G090300</name>
</gene>
<dbReference type="OrthoDB" id="524799at2759"/>
<dbReference type="InterPro" id="IPR044643">
    <property type="entry name" value="TrpF_fam"/>
</dbReference>
<dbReference type="Pfam" id="PF00697">
    <property type="entry name" value="PRAI"/>
    <property type="match status" value="1"/>
</dbReference>
<comment type="pathway">
    <text evidence="1">Amino-acid biosynthesis; L-tryptophan biosynthesis; L-tryptophan from chorismate: step 3/5.</text>
</comment>
<accession>A0A8T2U4L5</accession>
<dbReference type="PANTHER" id="PTHR42894:SF1">
    <property type="entry name" value="N-(5'-PHOSPHORIBOSYL)ANTHRANILATE ISOMERASE"/>
    <property type="match status" value="1"/>
</dbReference>
<sequence length="100" mass="11021">MQTQLPEADLVDWILLDSMQGGSGHSFDWGNFKAPRIKSKQGWLLAGGLKPENVARAISILKPDFVDVSSGVTMPDGLLKDPSRISAFMNAVRRSMISRY</sequence>
<evidence type="ECO:0000256" key="3">
    <source>
        <dbReference type="ARBA" id="ARBA00012572"/>
    </source>
</evidence>
<dbReference type="Gene3D" id="3.20.20.70">
    <property type="entry name" value="Aldolase class I"/>
    <property type="match status" value="1"/>
</dbReference>
<proteinExistence type="inferred from homology"/>
<feature type="domain" description="N-(5'phosphoribosyl) anthranilate isomerase (PRAI)" evidence="8">
    <location>
        <begin position="4"/>
        <end position="90"/>
    </location>
</feature>
<name>A0A8T2U4L5_CERRI</name>
<protein>
    <recommendedName>
        <fullName evidence="3">phosphoribosylanthranilate isomerase</fullName>
        <ecNumber evidence="3">5.3.1.24</ecNumber>
    </recommendedName>
</protein>
<comment type="caution">
    <text evidence="9">The sequence shown here is derived from an EMBL/GenBank/DDBJ whole genome shotgun (WGS) entry which is preliminary data.</text>
</comment>
<evidence type="ECO:0000256" key="1">
    <source>
        <dbReference type="ARBA" id="ARBA00004664"/>
    </source>
</evidence>
<dbReference type="SUPFAM" id="SSF51366">
    <property type="entry name" value="Ribulose-phoshate binding barrel"/>
    <property type="match status" value="1"/>
</dbReference>
<evidence type="ECO:0000256" key="4">
    <source>
        <dbReference type="ARBA" id="ARBA00022605"/>
    </source>
</evidence>
<evidence type="ECO:0000313" key="9">
    <source>
        <dbReference type="EMBL" id="KAH7430252.1"/>
    </source>
</evidence>
<evidence type="ECO:0000256" key="6">
    <source>
        <dbReference type="ARBA" id="ARBA00023141"/>
    </source>
</evidence>
<dbReference type="PANTHER" id="PTHR42894">
    <property type="entry name" value="N-(5'-PHOSPHORIBOSYL)ANTHRANILATE ISOMERASE"/>
    <property type="match status" value="1"/>
</dbReference>
<evidence type="ECO:0000259" key="8">
    <source>
        <dbReference type="Pfam" id="PF00697"/>
    </source>
</evidence>
<dbReference type="GO" id="GO:0000162">
    <property type="term" value="P:L-tryptophan biosynthetic process"/>
    <property type="evidence" value="ECO:0007669"/>
    <property type="project" value="UniProtKB-KW"/>
</dbReference>
<comment type="similarity">
    <text evidence="2">Belongs to the TrpF family.</text>
</comment>
<dbReference type="EC" id="5.3.1.24" evidence="3"/>
<keyword evidence="4" id="KW-0028">Amino-acid biosynthesis</keyword>
<dbReference type="AlphaFoldDB" id="A0A8T2U4L5"/>
<dbReference type="InterPro" id="IPR013785">
    <property type="entry name" value="Aldolase_TIM"/>
</dbReference>
<keyword evidence="10" id="KW-1185">Reference proteome</keyword>
<reference evidence="9" key="1">
    <citation type="submission" date="2021-08" db="EMBL/GenBank/DDBJ databases">
        <title>WGS assembly of Ceratopteris richardii.</title>
        <authorList>
            <person name="Marchant D.B."/>
            <person name="Chen G."/>
            <person name="Jenkins J."/>
            <person name="Shu S."/>
            <person name="Leebens-Mack J."/>
            <person name="Grimwood J."/>
            <person name="Schmutz J."/>
            <person name="Soltis P."/>
            <person name="Soltis D."/>
            <person name="Chen Z.-H."/>
        </authorList>
    </citation>
    <scope>NUCLEOTIDE SEQUENCE</scope>
    <source>
        <strain evidence="9">Whitten #5841</strain>
        <tissue evidence="9">Leaf</tissue>
    </source>
</reference>
<dbReference type="Proteomes" id="UP000825935">
    <property type="component" value="Chromosome 9"/>
</dbReference>
<evidence type="ECO:0000256" key="2">
    <source>
        <dbReference type="ARBA" id="ARBA00007571"/>
    </source>
</evidence>
<evidence type="ECO:0000256" key="5">
    <source>
        <dbReference type="ARBA" id="ARBA00022822"/>
    </source>
</evidence>
<organism evidence="9 10">
    <name type="scientific">Ceratopteris richardii</name>
    <name type="common">Triangle waterfern</name>
    <dbReference type="NCBI Taxonomy" id="49495"/>
    <lineage>
        <taxon>Eukaryota</taxon>
        <taxon>Viridiplantae</taxon>
        <taxon>Streptophyta</taxon>
        <taxon>Embryophyta</taxon>
        <taxon>Tracheophyta</taxon>
        <taxon>Polypodiopsida</taxon>
        <taxon>Polypodiidae</taxon>
        <taxon>Polypodiales</taxon>
        <taxon>Pteridineae</taxon>
        <taxon>Pteridaceae</taxon>
        <taxon>Parkerioideae</taxon>
        <taxon>Ceratopteris</taxon>
    </lineage>
</organism>
<dbReference type="GO" id="GO:0004640">
    <property type="term" value="F:phosphoribosylanthranilate isomerase activity"/>
    <property type="evidence" value="ECO:0007669"/>
    <property type="project" value="UniProtKB-EC"/>
</dbReference>
<keyword evidence="7" id="KW-0413">Isomerase</keyword>
<dbReference type="InterPro" id="IPR001240">
    <property type="entry name" value="PRAI_dom"/>
</dbReference>
<dbReference type="EMBL" id="CM035414">
    <property type="protein sequence ID" value="KAH7430252.1"/>
    <property type="molecule type" value="Genomic_DNA"/>
</dbReference>
<evidence type="ECO:0000256" key="7">
    <source>
        <dbReference type="ARBA" id="ARBA00023235"/>
    </source>
</evidence>